<proteinExistence type="predicted"/>
<dbReference type="InterPro" id="IPR052929">
    <property type="entry name" value="RNase_H-like_EbsB-rel"/>
</dbReference>
<name>A0A5P1EQ85_ASPOF</name>
<keyword evidence="1" id="KW-0812">Transmembrane</keyword>
<evidence type="ECO:0000256" key="1">
    <source>
        <dbReference type="SAM" id="Phobius"/>
    </source>
</evidence>
<dbReference type="Pfam" id="PF13456">
    <property type="entry name" value="RVT_3"/>
    <property type="match status" value="1"/>
</dbReference>
<dbReference type="Gramene" id="ONK67813">
    <property type="protein sequence ID" value="ONK67813"/>
    <property type="gene ID" value="A4U43_C05F4050"/>
</dbReference>
<dbReference type="GO" id="GO:0003676">
    <property type="term" value="F:nucleic acid binding"/>
    <property type="evidence" value="ECO:0007669"/>
    <property type="project" value="InterPro"/>
</dbReference>
<organism evidence="3 4">
    <name type="scientific">Asparagus officinalis</name>
    <name type="common">Garden asparagus</name>
    <dbReference type="NCBI Taxonomy" id="4686"/>
    <lineage>
        <taxon>Eukaryota</taxon>
        <taxon>Viridiplantae</taxon>
        <taxon>Streptophyta</taxon>
        <taxon>Embryophyta</taxon>
        <taxon>Tracheophyta</taxon>
        <taxon>Spermatophyta</taxon>
        <taxon>Magnoliopsida</taxon>
        <taxon>Liliopsida</taxon>
        <taxon>Asparagales</taxon>
        <taxon>Asparagaceae</taxon>
        <taxon>Asparagoideae</taxon>
        <taxon>Asparagus</taxon>
    </lineage>
</organism>
<dbReference type="Proteomes" id="UP000243459">
    <property type="component" value="Chromosome 5"/>
</dbReference>
<dbReference type="InterPro" id="IPR002156">
    <property type="entry name" value="RNaseH_domain"/>
</dbReference>
<gene>
    <name evidence="3" type="ORF">A4U43_C05F4050</name>
</gene>
<keyword evidence="1" id="KW-0472">Membrane</keyword>
<dbReference type="GO" id="GO:0004523">
    <property type="term" value="F:RNA-DNA hybrid ribonuclease activity"/>
    <property type="evidence" value="ECO:0007669"/>
    <property type="project" value="InterPro"/>
</dbReference>
<dbReference type="InterPro" id="IPR036397">
    <property type="entry name" value="RNaseH_sf"/>
</dbReference>
<reference evidence="4" key="1">
    <citation type="journal article" date="2017" name="Nat. Commun.">
        <title>The asparagus genome sheds light on the origin and evolution of a young Y chromosome.</title>
        <authorList>
            <person name="Harkess A."/>
            <person name="Zhou J."/>
            <person name="Xu C."/>
            <person name="Bowers J.E."/>
            <person name="Van der Hulst R."/>
            <person name="Ayyampalayam S."/>
            <person name="Mercati F."/>
            <person name="Riccardi P."/>
            <person name="McKain M.R."/>
            <person name="Kakrana A."/>
            <person name="Tang H."/>
            <person name="Ray J."/>
            <person name="Groenendijk J."/>
            <person name="Arikit S."/>
            <person name="Mathioni S.M."/>
            <person name="Nakano M."/>
            <person name="Shan H."/>
            <person name="Telgmann-Rauber A."/>
            <person name="Kanno A."/>
            <person name="Yue Z."/>
            <person name="Chen H."/>
            <person name="Li W."/>
            <person name="Chen Y."/>
            <person name="Xu X."/>
            <person name="Zhang Y."/>
            <person name="Luo S."/>
            <person name="Chen H."/>
            <person name="Gao J."/>
            <person name="Mao Z."/>
            <person name="Pires J.C."/>
            <person name="Luo M."/>
            <person name="Kudrna D."/>
            <person name="Wing R.A."/>
            <person name="Meyers B.C."/>
            <person name="Yi K."/>
            <person name="Kong H."/>
            <person name="Lavrijsen P."/>
            <person name="Sunseri F."/>
            <person name="Falavigna A."/>
            <person name="Ye Y."/>
            <person name="Leebens-Mack J.H."/>
            <person name="Chen G."/>
        </authorList>
    </citation>
    <scope>NUCLEOTIDE SEQUENCE [LARGE SCALE GENOMIC DNA]</scope>
    <source>
        <strain evidence="4">cv. DH0086</strain>
    </source>
</reference>
<evidence type="ECO:0000313" key="4">
    <source>
        <dbReference type="Proteomes" id="UP000243459"/>
    </source>
</evidence>
<dbReference type="SUPFAM" id="SSF53098">
    <property type="entry name" value="Ribonuclease H-like"/>
    <property type="match status" value="1"/>
</dbReference>
<dbReference type="InterPro" id="IPR044730">
    <property type="entry name" value="RNase_H-like_dom_plant"/>
</dbReference>
<dbReference type="InterPro" id="IPR012337">
    <property type="entry name" value="RNaseH-like_sf"/>
</dbReference>
<keyword evidence="4" id="KW-1185">Reference proteome</keyword>
<protein>
    <recommendedName>
        <fullName evidence="2">RNase H type-1 domain-containing protein</fullName>
    </recommendedName>
</protein>
<dbReference type="EMBL" id="CM007385">
    <property type="protein sequence ID" value="ONK67813.1"/>
    <property type="molecule type" value="Genomic_DNA"/>
</dbReference>
<dbReference type="CDD" id="cd06222">
    <property type="entry name" value="RNase_H_like"/>
    <property type="match status" value="1"/>
</dbReference>
<feature type="domain" description="RNase H type-1" evidence="2">
    <location>
        <begin position="19"/>
        <end position="107"/>
    </location>
</feature>
<evidence type="ECO:0000259" key="2">
    <source>
        <dbReference type="Pfam" id="PF13456"/>
    </source>
</evidence>
<feature type="transmembrane region" description="Helical" evidence="1">
    <location>
        <begin position="172"/>
        <end position="196"/>
    </location>
</feature>
<keyword evidence="1" id="KW-1133">Transmembrane helix</keyword>
<dbReference type="PANTHER" id="PTHR47074:SF48">
    <property type="entry name" value="POLYNUCLEOTIDYL TRANSFERASE, RIBONUCLEASE H-LIKE SUPERFAMILY PROTEIN"/>
    <property type="match status" value="1"/>
</dbReference>
<sequence length="232" mass="25233">MCSEGCEWLFHAGFSKDNTRAAEVIVCEALATRDALAFAIDIGLSKMVLEMDSSMVINANKNSDRELSELGGICADIKRLDQTLQHFEVQHIPKGCNKVAHILARKALDLSNMIPAEGTAIEGKGVIICKYPNDPTVALGSLSVVSLLISAFLGVVSVFFPYKGQSVPKRELFRNTALAIFFAIAGSSCSTTTMLYDTNGQNHDNHTEKSHVSGVSSESYLPHIHDLFAIHY</sequence>
<evidence type="ECO:0000313" key="3">
    <source>
        <dbReference type="EMBL" id="ONK67813.1"/>
    </source>
</evidence>
<dbReference type="AlphaFoldDB" id="A0A5P1EQ85"/>
<dbReference type="Gene3D" id="3.30.420.10">
    <property type="entry name" value="Ribonuclease H-like superfamily/Ribonuclease H"/>
    <property type="match status" value="1"/>
</dbReference>
<accession>A0A5P1EQ85</accession>
<dbReference type="PANTHER" id="PTHR47074">
    <property type="entry name" value="BNAC02G40300D PROTEIN"/>
    <property type="match status" value="1"/>
</dbReference>
<feature type="transmembrane region" description="Helical" evidence="1">
    <location>
        <begin position="137"/>
        <end position="160"/>
    </location>
</feature>